<evidence type="ECO:0000313" key="1">
    <source>
        <dbReference type="EMBL" id="VDR29537.1"/>
    </source>
</evidence>
<evidence type="ECO:0000313" key="2">
    <source>
        <dbReference type="Proteomes" id="UP000274346"/>
    </source>
</evidence>
<sequence>MDDEKLRAYLKAIGMGCFVTYYDRFASAAVSRADLIELLHTQEGYTEKSGGSRTSKARAIIAAGEGEEALRQIIASNRVNDDLRDAARKLLMKNFA</sequence>
<dbReference type="EMBL" id="LR131271">
    <property type="protein sequence ID" value="VDR29537.1"/>
    <property type="molecule type" value="Genomic_DNA"/>
</dbReference>
<dbReference type="Proteomes" id="UP000274346">
    <property type="component" value="Chromosome"/>
</dbReference>
<dbReference type="AlphaFoldDB" id="A0A3P8K2N9"/>
<proteinExistence type="predicted"/>
<dbReference type="KEGG" id="rtg:NCTC13098_05947"/>
<organism evidence="1 2">
    <name type="scientific">Raoultella terrigena</name>
    <name type="common">Klebsiella terrigena</name>
    <dbReference type="NCBI Taxonomy" id="577"/>
    <lineage>
        <taxon>Bacteria</taxon>
        <taxon>Pseudomonadati</taxon>
        <taxon>Pseudomonadota</taxon>
        <taxon>Gammaproteobacteria</taxon>
        <taxon>Enterobacterales</taxon>
        <taxon>Enterobacteriaceae</taxon>
        <taxon>Klebsiella/Raoultella group</taxon>
        <taxon>Raoultella</taxon>
    </lineage>
</organism>
<accession>A0A3P8K2N9</accession>
<protein>
    <submittedName>
        <fullName evidence="1">Uncharacterized protein</fullName>
    </submittedName>
</protein>
<name>A0A3P8K2N9_RAOTE</name>
<reference evidence="1 2" key="1">
    <citation type="submission" date="2018-12" db="EMBL/GenBank/DDBJ databases">
        <authorList>
            <consortium name="Pathogen Informatics"/>
        </authorList>
    </citation>
    <scope>NUCLEOTIDE SEQUENCE [LARGE SCALE GENOMIC DNA]</scope>
    <source>
        <strain evidence="1 2">NCTC13098</strain>
    </source>
</reference>
<gene>
    <name evidence="1" type="ORF">NCTC13098_05947</name>
</gene>